<dbReference type="Proteomes" id="UP000245626">
    <property type="component" value="Unassembled WGS sequence"/>
</dbReference>
<reference evidence="1 2" key="1">
    <citation type="journal article" date="2018" name="Mol. Biol. Evol.">
        <title>Broad Genomic Sampling Reveals a Smut Pathogenic Ancestry of the Fungal Clade Ustilaginomycotina.</title>
        <authorList>
            <person name="Kijpornyongpan T."/>
            <person name="Mondo S.J."/>
            <person name="Barry K."/>
            <person name="Sandor L."/>
            <person name="Lee J."/>
            <person name="Lipzen A."/>
            <person name="Pangilinan J."/>
            <person name="LaButti K."/>
            <person name="Hainaut M."/>
            <person name="Henrissat B."/>
            <person name="Grigoriev I.V."/>
            <person name="Spatafora J.W."/>
            <person name="Aime M.C."/>
        </authorList>
    </citation>
    <scope>NUCLEOTIDE SEQUENCE [LARGE SCALE GENOMIC DNA]</scope>
    <source>
        <strain evidence="1 2">SA 807</strain>
    </source>
</reference>
<sequence>MDRRRTEGPLRSRGPSYSIRLVRGRTCLASSISFPTQSYNPTPTPPDLVAQEGGPSIYFMISSNKQPRDPVEAVMDPPSLENLFGVDVHLVDKRHEIPTLGPSDFLGLPKESTDDRPIPPSTFLSSHPSFAHSLFIPTSPKIVFGRINVSVGT</sequence>
<dbReference type="EMBL" id="KZ820141">
    <property type="protein sequence ID" value="PWN48797.1"/>
    <property type="molecule type" value="Genomic_DNA"/>
</dbReference>
<name>A0ACD0NSI8_9BASI</name>
<protein>
    <submittedName>
        <fullName evidence="1">Uncharacterized protein</fullName>
    </submittedName>
</protein>
<gene>
    <name evidence="1" type="ORF">IE53DRAFT_388993</name>
</gene>
<accession>A0ACD0NSI8</accession>
<proteinExistence type="predicted"/>
<organism evidence="1 2">
    <name type="scientific">Violaceomyces palustris</name>
    <dbReference type="NCBI Taxonomy" id="1673888"/>
    <lineage>
        <taxon>Eukaryota</taxon>
        <taxon>Fungi</taxon>
        <taxon>Dikarya</taxon>
        <taxon>Basidiomycota</taxon>
        <taxon>Ustilaginomycotina</taxon>
        <taxon>Ustilaginomycetes</taxon>
        <taxon>Violaceomycetales</taxon>
        <taxon>Violaceomycetaceae</taxon>
        <taxon>Violaceomyces</taxon>
    </lineage>
</organism>
<keyword evidence="2" id="KW-1185">Reference proteome</keyword>
<evidence type="ECO:0000313" key="2">
    <source>
        <dbReference type="Proteomes" id="UP000245626"/>
    </source>
</evidence>
<evidence type="ECO:0000313" key="1">
    <source>
        <dbReference type="EMBL" id="PWN48797.1"/>
    </source>
</evidence>